<dbReference type="Pfam" id="PF13223">
    <property type="entry name" value="DUF4031"/>
    <property type="match status" value="1"/>
</dbReference>
<reference evidence="2" key="1">
    <citation type="submission" date="2020-05" db="EMBL/GenBank/DDBJ databases">
        <authorList>
            <person name="Chiriac C."/>
            <person name="Salcher M."/>
            <person name="Ghai R."/>
            <person name="Kavagutti S V."/>
        </authorList>
    </citation>
    <scope>NUCLEOTIDE SEQUENCE</scope>
</reference>
<organism evidence="2">
    <name type="scientific">freshwater metagenome</name>
    <dbReference type="NCBI Taxonomy" id="449393"/>
    <lineage>
        <taxon>unclassified sequences</taxon>
        <taxon>metagenomes</taxon>
        <taxon>ecological metagenomes</taxon>
    </lineage>
</organism>
<evidence type="ECO:0000259" key="1">
    <source>
        <dbReference type="Pfam" id="PF13223"/>
    </source>
</evidence>
<dbReference type="EMBL" id="CAFBNA010000024">
    <property type="protein sequence ID" value="CAB4927092.1"/>
    <property type="molecule type" value="Genomic_DNA"/>
</dbReference>
<dbReference type="InterPro" id="IPR025109">
    <property type="entry name" value="DUF4031"/>
</dbReference>
<accession>A0A6J6HCG8</accession>
<proteinExistence type="predicted"/>
<evidence type="ECO:0000313" key="3">
    <source>
        <dbReference type="EMBL" id="CAB4626217.1"/>
    </source>
</evidence>
<evidence type="ECO:0000313" key="4">
    <source>
        <dbReference type="EMBL" id="CAB4927092.1"/>
    </source>
</evidence>
<protein>
    <submittedName>
        <fullName evidence="2">Unannotated protein</fullName>
    </submittedName>
</protein>
<feature type="domain" description="DUF4031" evidence="1">
    <location>
        <begin position="3"/>
        <end position="77"/>
    </location>
</feature>
<dbReference type="AlphaFoldDB" id="A0A6J6HCG8"/>
<gene>
    <name evidence="2" type="ORF">UFOPK1827_01129</name>
    <name evidence="3" type="ORF">UFOPK2000_00433</name>
    <name evidence="4" type="ORF">UFOPK3708_00615</name>
</gene>
<dbReference type="EMBL" id="CAEZUO010000051">
    <property type="protein sequence ID" value="CAB4608864.1"/>
    <property type="molecule type" value="Genomic_DNA"/>
</dbReference>
<sequence length="93" mass="10553">MTVLVDAAIWPFEGRKWAHLVSDTSFEELHEFAEQLGIPRRAFQGDHYDVPTDYRDRALALGAESVPSRELVRRLRAAGLRRTRSATELNTSA</sequence>
<dbReference type="EMBL" id="CAEZVK010000031">
    <property type="protein sequence ID" value="CAB4626217.1"/>
    <property type="molecule type" value="Genomic_DNA"/>
</dbReference>
<name>A0A6J6HCG8_9ZZZZ</name>
<evidence type="ECO:0000313" key="2">
    <source>
        <dbReference type="EMBL" id="CAB4608864.1"/>
    </source>
</evidence>